<sequence>MAASSQSRTGRKYLFLGLGIIIFVAIYSAGWFYAAQRLQETVIRTLAPGGSAGITGECKDIAFRGYPFRIGLFCSKVDVKNTRNDMTASFGALRSAAQIYAPRHIVWELDSLATIQTGHGLNISAQWANMQSSLVTKLRGVDRTSVVIDGLKATAVSSVTAQTIDFDAAKTEVHLRQNGADLDGAITLTDASTVIKDWPQLLPRLNAIADVTLAGKAGMIDGSDRTGLYGASGELRRVMLDIGDGRTMRITGPFSFDDQGYLTGQFKLEIEKLGDWADNAKQTFPQLQSTIDTARKLLRALAGGGDRTSVDLVVDRGRATVSGFIPLGKIPPI</sequence>
<dbReference type="Pfam" id="PF09898">
    <property type="entry name" value="DUF2125"/>
    <property type="match status" value="1"/>
</dbReference>
<dbReference type="OrthoDB" id="7169664at2"/>
<keyword evidence="1" id="KW-1133">Transmembrane helix</keyword>
<evidence type="ECO:0000313" key="2">
    <source>
        <dbReference type="EMBL" id="GAK72920.1"/>
    </source>
</evidence>
<keyword evidence="1" id="KW-0812">Transmembrane</keyword>
<organism evidence="2 3">
    <name type="scientific">Agrobacterium rubi TR3 = NBRC 13261</name>
    <dbReference type="NCBI Taxonomy" id="1368415"/>
    <lineage>
        <taxon>Bacteria</taxon>
        <taxon>Pseudomonadati</taxon>
        <taxon>Pseudomonadota</taxon>
        <taxon>Alphaproteobacteria</taxon>
        <taxon>Hyphomicrobiales</taxon>
        <taxon>Rhizobiaceae</taxon>
        <taxon>Rhizobium/Agrobacterium group</taxon>
        <taxon>Agrobacterium</taxon>
    </lineage>
</organism>
<dbReference type="eggNOG" id="COG4093">
    <property type="taxonomic scope" value="Bacteria"/>
</dbReference>
<accession>A0A081D1X4</accession>
<name>A0A081D1X4_9HYPH</name>
<evidence type="ECO:0000256" key="1">
    <source>
        <dbReference type="SAM" id="Phobius"/>
    </source>
</evidence>
<feature type="transmembrane region" description="Helical" evidence="1">
    <location>
        <begin position="12"/>
        <end position="34"/>
    </location>
</feature>
<gene>
    <name evidence="2" type="ORF">RRU01S_29_00370</name>
</gene>
<protein>
    <recommendedName>
        <fullName evidence="4">DUF2125 domain-containing protein</fullName>
    </recommendedName>
</protein>
<reference evidence="2 3" key="1">
    <citation type="submission" date="2014-08" db="EMBL/GenBank/DDBJ databases">
        <title>Whole genome shotgun sequence of Rhizobium rubi NBRC 13261.</title>
        <authorList>
            <person name="Katano-Makiyama Y."/>
            <person name="Hosoyama A."/>
            <person name="Hashimoto M."/>
            <person name="Hosoyama Y."/>
            <person name="Noguchi M."/>
            <person name="Tsuchikane K."/>
            <person name="Uohara A."/>
            <person name="Ohji S."/>
            <person name="Ichikawa N."/>
            <person name="Kimura A."/>
            <person name="Yamazoe A."/>
            <person name="Fujita N."/>
        </authorList>
    </citation>
    <scope>NUCLEOTIDE SEQUENCE [LARGE SCALE GENOMIC DNA]</scope>
    <source>
        <strain evidence="2 3">NBRC 13261</strain>
    </source>
</reference>
<keyword evidence="1" id="KW-0472">Membrane</keyword>
<proteinExistence type="predicted"/>
<dbReference type="InterPro" id="IPR018666">
    <property type="entry name" value="DUF2125"/>
</dbReference>
<dbReference type="Proteomes" id="UP000028701">
    <property type="component" value="Unassembled WGS sequence"/>
</dbReference>
<dbReference type="EMBL" id="BBJU01000029">
    <property type="protein sequence ID" value="GAK72920.1"/>
    <property type="molecule type" value="Genomic_DNA"/>
</dbReference>
<comment type="caution">
    <text evidence="2">The sequence shown here is derived from an EMBL/GenBank/DDBJ whole genome shotgun (WGS) entry which is preliminary data.</text>
</comment>
<evidence type="ECO:0000313" key="3">
    <source>
        <dbReference type="Proteomes" id="UP000028701"/>
    </source>
</evidence>
<dbReference type="AlphaFoldDB" id="A0A081D1X4"/>
<evidence type="ECO:0008006" key="4">
    <source>
        <dbReference type="Google" id="ProtNLM"/>
    </source>
</evidence>
<dbReference type="RefSeq" id="WP_045232426.1">
    <property type="nucleotide sequence ID" value="NZ_BBJU01000029.1"/>
</dbReference>